<dbReference type="RefSeq" id="WP_250748208.1">
    <property type="nucleotide sequence ID" value="NZ_CP098401.1"/>
</dbReference>
<dbReference type="InterPro" id="IPR036165">
    <property type="entry name" value="YefM-like_sf"/>
</dbReference>
<evidence type="ECO:0000256" key="2">
    <source>
        <dbReference type="RuleBase" id="RU362080"/>
    </source>
</evidence>
<proteinExistence type="inferred from homology"/>
<organism evidence="3 4">
    <name type="scientific">Sphingomonas donggukensis</name>
    <dbReference type="NCBI Taxonomy" id="2949093"/>
    <lineage>
        <taxon>Bacteria</taxon>
        <taxon>Pseudomonadati</taxon>
        <taxon>Pseudomonadota</taxon>
        <taxon>Alphaproteobacteria</taxon>
        <taxon>Sphingomonadales</taxon>
        <taxon>Sphingomonadaceae</taxon>
        <taxon>Sphingomonas</taxon>
    </lineage>
</organism>
<evidence type="ECO:0000313" key="4">
    <source>
        <dbReference type="Proteomes" id="UP001055580"/>
    </source>
</evidence>
<gene>
    <name evidence="3" type="ORF">M9980_07245</name>
</gene>
<comment type="function">
    <text evidence="2">Antitoxin component of a type II toxin-antitoxin (TA) system.</text>
</comment>
<keyword evidence="4" id="KW-1185">Reference proteome</keyword>
<comment type="similarity">
    <text evidence="1 2">Belongs to the phD/YefM antitoxin family.</text>
</comment>
<evidence type="ECO:0000256" key="1">
    <source>
        <dbReference type="ARBA" id="ARBA00009981"/>
    </source>
</evidence>
<accession>A0ABY4TT64</accession>
<dbReference type="InterPro" id="IPR006442">
    <property type="entry name" value="Antitoxin_Phd/YefM"/>
</dbReference>
<name>A0ABY4TT64_9SPHN</name>
<reference evidence="3" key="1">
    <citation type="submission" date="2022-05" db="EMBL/GenBank/DDBJ databases">
        <title>Sphingomonas sp. strain RMG20 Genome sequencing and assembly.</title>
        <authorList>
            <person name="Kim I."/>
        </authorList>
    </citation>
    <scope>NUCLEOTIDE SEQUENCE</scope>
    <source>
        <strain evidence="3">RMG20</strain>
    </source>
</reference>
<sequence>MATYSIAGAKDQLSRLIAAAEAGEHVVITRHGKPAVELRVVSKTDILPEPGTDIRAWLAKRRAERPAADTSSVDVLNELRGD</sequence>
<dbReference type="Gene3D" id="3.40.1620.10">
    <property type="entry name" value="YefM-like domain"/>
    <property type="match status" value="1"/>
</dbReference>
<protein>
    <recommendedName>
        <fullName evidence="2">Antitoxin</fullName>
    </recommendedName>
</protein>
<evidence type="ECO:0000313" key="3">
    <source>
        <dbReference type="EMBL" id="URW74389.1"/>
    </source>
</evidence>
<dbReference type="Proteomes" id="UP001055580">
    <property type="component" value="Chromosome"/>
</dbReference>
<dbReference type="SUPFAM" id="SSF143120">
    <property type="entry name" value="YefM-like"/>
    <property type="match status" value="1"/>
</dbReference>
<dbReference type="NCBIfam" id="TIGR01552">
    <property type="entry name" value="phd_fam"/>
    <property type="match status" value="1"/>
</dbReference>
<dbReference type="EMBL" id="CP098401">
    <property type="protein sequence ID" value="URW74389.1"/>
    <property type="molecule type" value="Genomic_DNA"/>
</dbReference>
<dbReference type="Pfam" id="PF02604">
    <property type="entry name" value="PhdYeFM_antitox"/>
    <property type="match status" value="1"/>
</dbReference>